<organism evidence="3">
    <name type="scientific">Menopon gallinae</name>
    <name type="common">poultry shaft louse</name>
    <dbReference type="NCBI Taxonomy" id="328185"/>
    <lineage>
        <taxon>Eukaryota</taxon>
        <taxon>Metazoa</taxon>
        <taxon>Ecdysozoa</taxon>
        <taxon>Arthropoda</taxon>
        <taxon>Hexapoda</taxon>
        <taxon>Insecta</taxon>
        <taxon>Pterygota</taxon>
        <taxon>Neoptera</taxon>
        <taxon>Paraneoptera</taxon>
        <taxon>Psocodea</taxon>
        <taxon>Troctomorpha</taxon>
        <taxon>Phthiraptera</taxon>
        <taxon>Amblycera</taxon>
        <taxon>Menoponidae</taxon>
        <taxon>Menopon</taxon>
    </lineage>
</organism>
<dbReference type="InterPro" id="IPR036249">
    <property type="entry name" value="Thioredoxin-like_sf"/>
</dbReference>
<dbReference type="EMBL" id="JARGDH010000002">
    <property type="protein sequence ID" value="KAL0274854.1"/>
    <property type="molecule type" value="Genomic_DNA"/>
</dbReference>
<dbReference type="AlphaFoldDB" id="A0AAW2HY43"/>
<dbReference type="Pfam" id="PF02114">
    <property type="entry name" value="Phosducin"/>
    <property type="match status" value="1"/>
</dbReference>
<evidence type="ECO:0000256" key="1">
    <source>
        <dbReference type="ARBA" id="ARBA00009686"/>
    </source>
</evidence>
<dbReference type="Gene3D" id="3.40.30.10">
    <property type="entry name" value="Glutaredoxin"/>
    <property type="match status" value="1"/>
</dbReference>
<dbReference type="CDD" id="cd02988">
    <property type="entry name" value="Phd_like_VIAF"/>
    <property type="match status" value="1"/>
</dbReference>
<sequence length="240" mass="27741">MQDPNEDTEWNDILRSKGILPPKEITEDEVVSIVEETIKQKQDAQGRDMDKLNLDELDELEDDEDERILMEYRNKRIAEMKAAAAKAKYGELVEINGQDYVNEVNKAGDDVWVVLHLYKQGIPFCSLINNYLVNLARKFPATKFLKSISTTCIPNYPDKNLPTIFVYFEGNLKKQLIGPFDLRGMNLTCDELEWILAEAGAFKTDLEEDPKPKVRDVMFSKLKNGHDKDQDYEDDDNNDW</sequence>
<protein>
    <recommendedName>
        <fullName evidence="2">Phosducin domain-containing protein</fullName>
    </recommendedName>
</protein>
<dbReference type="GO" id="GO:0005737">
    <property type="term" value="C:cytoplasm"/>
    <property type="evidence" value="ECO:0007669"/>
    <property type="project" value="TreeGrafter"/>
</dbReference>
<dbReference type="InterPro" id="IPR024253">
    <property type="entry name" value="Phosducin_thioredoxin-like_dom"/>
</dbReference>
<dbReference type="InterPro" id="IPR051498">
    <property type="entry name" value="Phosducin-like_chap/apop_reg"/>
</dbReference>
<proteinExistence type="inferred from homology"/>
<dbReference type="PANTHER" id="PTHR45809">
    <property type="entry name" value="VIRAL IAP-ASSOCIATED FACTOR HOMOLOG"/>
    <property type="match status" value="1"/>
</dbReference>
<name>A0AAW2HY43_9NEOP</name>
<gene>
    <name evidence="3" type="ORF">PYX00_002887</name>
</gene>
<feature type="domain" description="Phosducin" evidence="2">
    <location>
        <begin position="35"/>
        <end position="201"/>
    </location>
</feature>
<accession>A0AAW2HY43</accession>
<evidence type="ECO:0000259" key="2">
    <source>
        <dbReference type="Pfam" id="PF02114"/>
    </source>
</evidence>
<comment type="similarity">
    <text evidence="1">Belongs to the phosducin family.</text>
</comment>
<reference evidence="3" key="1">
    <citation type="journal article" date="2024" name="Gigascience">
        <title>Chromosome-level genome of the poultry shaft louse Menopon gallinae provides insight into the host-switching and adaptive evolution of parasitic lice.</title>
        <authorList>
            <person name="Xu Y."/>
            <person name="Ma L."/>
            <person name="Liu S."/>
            <person name="Liang Y."/>
            <person name="Liu Q."/>
            <person name="He Z."/>
            <person name="Tian L."/>
            <person name="Duan Y."/>
            <person name="Cai W."/>
            <person name="Li H."/>
            <person name="Song F."/>
        </authorList>
    </citation>
    <scope>NUCLEOTIDE SEQUENCE</scope>
    <source>
        <strain evidence="3">Cailab_2023a</strain>
    </source>
</reference>
<evidence type="ECO:0000313" key="3">
    <source>
        <dbReference type="EMBL" id="KAL0274854.1"/>
    </source>
</evidence>
<dbReference type="GO" id="GO:0006457">
    <property type="term" value="P:protein folding"/>
    <property type="evidence" value="ECO:0007669"/>
    <property type="project" value="TreeGrafter"/>
</dbReference>
<dbReference type="PANTHER" id="PTHR45809:SF3">
    <property type="entry name" value="VIRAL IAP-ASSOCIATED FACTOR HOMOLOG"/>
    <property type="match status" value="1"/>
</dbReference>
<dbReference type="SUPFAM" id="SSF52833">
    <property type="entry name" value="Thioredoxin-like"/>
    <property type="match status" value="1"/>
</dbReference>
<comment type="caution">
    <text evidence="3">The sequence shown here is derived from an EMBL/GenBank/DDBJ whole genome shotgun (WGS) entry which is preliminary data.</text>
</comment>